<organism evidence="2 4">
    <name type="scientific">Methylobacterium radiotolerans</name>
    <dbReference type="NCBI Taxonomy" id="31998"/>
    <lineage>
        <taxon>Bacteria</taxon>
        <taxon>Pseudomonadati</taxon>
        <taxon>Pseudomonadota</taxon>
        <taxon>Alphaproteobacteria</taxon>
        <taxon>Hyphomicrobiales</taxon>
        <taxon>Methylobacteriaceae</taxon>
        <taxon>Methylobacterium</taxon>
    </lineage>
</organism>
<keyword evidence="4" id="KW-1185">Reference proteome</keyword>
<feature type="signal peptide" evidence="1">
    <location>
        <begin position="1"/>
        <end position="25"/>
    </location>
</feature>
<evidence type="ECO:0000256" key="1">
    <source>
        <dbReference type="SAM" id="SignalP"/>
    </source>
</evidence>
<comment type="caution">
    <text evidence="2">The sequence shown here is derived from an EMBL/GenBank/DDBJ whole genome shotgun (WGS) entry which is preliminary data.</text>
</comment>
<evidence type="ECO:0000313" key="4">
    <source>
        <dbReference type="Proteomes" id="UP001549119"/>
    </source>
</evidence>
<reference evidence="2 4" key="1">
    <citation type="submission" date="2024-06" db="EMBL/GenBank/DDBJ databases">
        <title>Genomics of switchgrass bacterial isolates.</title>
        <authorList>
            <person name="Shade A."/>
        </authorList>
    </citation>
    <scope>NUCLEOTIDE SEQUENCE [LARGE SCALE GENOMIC DNA]</scope>
    <source>
        <strain evidence="2 4">PvP084</strain>
    </source>
</reference>
<name>A0ABV2N8C5_9HYPH</name>
<gene>
    <name evidence="2" type="ORF">ABIC20_000036</name>
    <name evidence="3" type="ORF">ABIC20_007121</name>
</gene>
<dbReference type="EMBL" id="JBEPNW010000005">
    <property type="protein sequence ID" value="MET3869736.1"/>
    <property type="molecule type" value="Genomic_DNA"/>
</dbReference>
<dbReference type="RefSeq" id="WP_209650993.1">
    <property type="nucleotide sequence ID" value="NZ_JBEPNV010000003.1"/>
</dbReference>
<accession>A0ABV2N8C5</accession>
<sequence length="92" mass="9364">MTPRLAAAASLLALSLAASTSPAFAQDTRVLNVWGAHIEVPTSRPGGLFGNLSSDAAAPSDQGYAELNAGRATYTSGYTAGRTARRARAAAE</sequence>
<keyword evidence="1" id="KW-0732">Signal</keyword>
<feature type="chain" id="PRO_5045032851" description="Porin" evidence="1">
    <location>
        <begin position="26"/>
        <end position="92"/>
    </location>
</feature>
<evidence type="ECO:0000313" key="2">
    <source>
        <dbReference type="EMBL" id="MET3862727.1"/>
    </source>
</evidence>
<evidence type="ECO:0000313" key="3">
    <source>
        <dbReference type="EMBL" id="MET3869736.1"/>
    </source>
</evidence>
<evidence type="ECO:0008006" key="5">
    <source>
        <dbReference type="Google" id="ProtNLM"/>
    </source>
</evidence>
<dbReference type="Proteomes" id="UP001549119">
    <property type="component" value="Unassembled WGS sequence"/>
</dbReference>
<proteinExistence type="predicted"/>
<protein>
    <recommendedName>
        <fullName evidence="5">Porin</fullName>
    </recommendedName>
</protein>
<dbReference type="EMBL" id="JBEPNW010000001">
    <property type="protein sequence ID" value="MET3862727.1"/>
    <property type="molecule type" value="Genomic_DNA"/>
</dbReference>